<accession>A0A8E2JVK7</accession>
<dbReference type="Proteomes" id="UP000250140">
    <property type="component" value="Unassembled WGS sequence"/>
</dbReference>
<evidence type="ECO:0000313" key="2">
    <source>
        <dbReference type="EMBL" id="OCL11118.1"/>
    </source>
</evidence>
<dbReference type="AlphaFoldDB" id="A0A8E2JVK7"/>
<reference evidence="2 3" key="1">
    <citation type="journal article" date="2016" name="Nat. Commun.">
        <title>Ectomycorrhizal ecology is imprinted in the genome of the dominant symbiotic fungus Cenococcum geophilum.</title>
        <authorList>
            <consortium name="DOE Joint Genome Institute"/>
            <person name="Peter M."/>
            <person name="Kohler A."/>
            <person name="Ohm R.A."/>
            <person name="Kuo A."/>
            <person name="Krutzmann J."/>
            <person name="Morin E."/>
            <person name="Arend M."/>
            <person name="Barry K.W."/>
            <person name="Binder M."/>
            <person name="Choi C."/>
            <person name="Clum A."/>
            <person name="Copeland A."/>
            <person name="Grisel N."/>
            <person name="Haridas S."/>
            <person name="Kipfer T."/>
            <person name="LaButti K."/>
            <person name="Lindquist E."/>
            <person name="Lipzen A."/>
            <person name="Maire R."/>
            <person name="Meier B."/>
            <person name="Mihaltcheva S."/>
            <person name="Molinier V."/>
            <person name="Murat C."/>
            <person name="Poggeler S."/>
            <person name="Quandt C.A."/>
            <person name="Sperisen C."/>
            <person name="Tritt A."/>
            <person name="Tisserant E."/>
            <person name="Crous P.W."/>
            <person name="Henrissat B."/>
            <person name="Nehls U."/>
            <person name="Egli S."/>
            <person name="Spatafora J.W."/>
            <person name="Grigoriev I.V."/>
            <person name="Martin F.M."/>
        </authorList>
    </citation>
    <scope>NUCLEOTIDE SEQUENCE [LARGE SCALE GENOMIC DNA]</scope>
    <source>
        <strain evidence="2 3">CBS 207.34</strain>
    </source>
</reference>
<sequence>MKSFYATSLLAFIAATTAVPFPGRLVARDPTQDQVLTSIESWRNDVVNVNSFLDSATSLSASDLQTAAQTALGFASDEPVELGILSSISGLADDALNAITLLQEVFGNVITDLQNIINDPSATSIVNTQLEEINSVRCCNVLPALDILWQAAADDEGISNQVDTSVPRPNACSQVVC</sequence>
<protein>
    <submittedName>
        <fullName evidence="2">Uncharacterized protein</fullName>
    </submittedName>
</protein>
<feature type="signal peptide" evidence="1">
    <location>
        <begin position="1"/>
        <end position="18"/>
    </location>
</feature>
<keyword evidence="3" id="KW-1185">Reference proteome</keyword>
<evidence type="ECO:0000256" key="1">
    <source>
        <dbReference type="SAM" id="SignalP"/>
    </source>
</evidence>
<gene>
    <name evidence="2" type="ORF">AOQ84DRAFT_387047</name>
</gene>
<evidence type="ECO:0000313" key="3">
    <source>
        <dbReference type="Proteomes" id="UP000250140"/>
    </source>
</evidence>
<proteinExistence type="predicted"/>
<organism evidence="2 3">
    <name type="scientific">Glonium stellatum</name>
    <dbReference type="NCBI Taxonomy" id="574774"/>
    <lineage>
        <taxon>Eukaryota</taxon>
        <taxon>Fungi</taxon>
        <taxon>Dikarya</taxon>
        <taxon>Ascomycota</taxon>
        <taxon>Pezizomycotina</taxon>
        <taxon>Dothideomycetes</taxon>
        <taxon>Pleosporomycetidae</taxon>
        <taxon>Gloniales</taxon>
        <taxon>Gloniaceae</taxon>
        <taxon>Glonium</taxon>
    </lineage>
</organism>
<name>A0A8E2JVK7_9PEZI</name>
<keyword evidence="1" id="KW-0732">Signal</keyword>
<feature type="chain" id="PRO_5034036840" evidence="1">
    <location>
        <begin position="19"/>
        <end position="177"/>
    </location>
</feature>
<dbReference type="EMBL" id="KV749113">
    <property type="protein sequence ID" value="OCL11118.1"/>
    <property type="molecule type" value="Genomic_DNA"/>
</dbReference>
<dbReference type="OrthoDB" id="2117996at2759"/>